<organism evidence="7 8">
    <name type="scientific">Leptospira borgpetersenii serovar Hardjo-bovis str. Sponselee</name>
    <dbReference type="NCBI Taxonomy" id="1303729"/>
    <lineage>
        <taxon>Bacteria</taxon>
        <taxon>Pseudomonadati</taxon>
        <taxon>Spirochaetota</taxon>
        <taxon>Spirochaetia</taxon>
        <taxon>Leptospirales</taxon>
        <taxon>Leptospiraceae</taxon>
        <taxon>Leptospira</taxon>
    </lineage>
</organism>
<proteinExistence type="predicted"/>
<evidence type="ECO:0000256" key="4">
    <source>
        <dbReference type="ARBA" id="ARBA00022824"/>
    </source>
</evidence>
<dbReference type="PANTHER" id="PTHR13416">
    <property type="match status" value="1"/>
</dbReference>
<evidence type="ECO:0000256" key="6">
    <source>
        <dbReference type="ARBA" id="ARBA00023136"/>
    </source>
</evidence>
<evidence type="ECO:0000313" key="8">
    <source>
        <dbReference type="Proteomes" id="UP000011873"/>
    </source>
</evidence>
<comment type="caution">
    <text evidence="7">The sequence shown here is derived from an EMBL/GenBank/DDBJ whole genome shotgun (WGS) entry which is preliminary data.</text>
</comment>
<keyword evidence="6" id="KW-0472">Membrane</keyword>
<keyword evidence="5" id="KW-1133">Transmembrane helix</keyword>
<dbReference type="PANTHER" id="PTHR13416:SF2">
    <property type="entry name" value="TRANSMEMBRANE PROTEIN 43"/>
    <property type="match status" value="1"/>
</dbReference>
<evidence type="ECO:0000256" key="1">
    <source>
        <dbReference type="ARBA" id="ARBA00004127"/>
    </source>
</evidence>
<evidence type="ECO:0000256" key="2">
    <source>
        <dbReference type="ARBA" id="ARBA00004586"/>
    </source>
</evidence>
<reference evidence="7 8" key="1">
    <citation type="submission" date="2013-01" db="EMBL/GenBank/DDBJ databases">
        <authorList>
            <person name="Harkins D.M."/>
            <person name="Durkin A.S."/>
            <person name="Brinkac L.M."/>
            <person name="Haft D.H."/>
            <person name="Selengut J.D."/>
            <person name="Sanka R."/>
            <person name="DePew J."/>
            <person name="Purushe J."/>
            <person name="Galloway R.L."/>
            <person name="Vinetz J.M."/>
            <person name="Sutton G.G."/>
            <person name="Nierman W.C."/>
            <person name="Fouts D.E."/>
        </authorList>
    </citation>
    <scope>NUCLEOTIDE SEQUENCE [LARGE SCALE GENOMIC DNA]</scope>
    <source>
        <strain evidence="7 8">Sponselee CDC</strain>
    </source>
</reference>
<accession>M6C090</accession>
<protein>
    <submittedName>
        <fullName evidence="7">Uncharacterized protein</fullName>
    </submittedName>
</protein>
<keyword evidence="4" id="KW-0256">Endoplasmic reticulum</keyword>
<evidence type="ECO:0000313" key="7">
    <source>
        <dbReference type="EMBL" id="EMJ79520.1"/>
    </source>
</evidence>
<dbReference type="PATRIC" id="fig|1218567.3.peg.3306"/>
<dbReference type="EMBL" id="ANMU01000128">
    <property type="protein sequence ID" value="EMJ79520.1"/>
    <property type="molecule type" value="Genomic_DNA"/>
</dbReference>
<gene>
    <name evidence="7" type="ORF">LEP1GSC016_2228</name>
</gene>
<evidence type="ECO:0000256" key="3">
    <source>
        <dbReference type="ARBA" id="ARBA00022692"/>
    </source>
</evidence>
<dbReference type="GO" id="GO:0012505">
    <property type="term" value="C:endomembrane system"/>
    <property type="evidence" value="ECO:0007669"/>
    <property type="project" value="UniProtKB-SubCell"/>
</dbReference>
<dbReference type="InterPro" id="IPR012430">
    <property type="entry name" value="TMEM43_fam"/>
</dbReference>
<evidence type="ECO:0000256" key="5">
    <source>
        <dbReference type="ARBA" id="ARBA00022989"/>
    </source>
</evidence>
<dbReference type="AlphaFoldDB" id="M6C090"/>
<dbReference type="Proteomes" id="UP000011873">
    <property type="component" value="Unassembled WGS sequence"/>
</dbReference>
<comment type="subcellular location">
    <subcellularLocation>
        <location evidence="1">Endomembrane system</location>
        <topology evidence="1">Multi-pass membrane protein</topology>
    </subcellularLocation>
    <subcellularLocation>
        <location evidence="2">Endoplasmic reticulum membrane</location>
    </subcellularLocation>
</comment>
<sequence length="182" mass="20206">MIFLEIFTAYIVSLKLNSNFYGENKVAKFLSKTKGESQWRLKVRTEEGIGFLSQMGNSFKSILTGVILLPVSFVIIYNVETCEQASAALKNAVPVGQAKDNQPSYVTGILKANPLGGRFVKSGPYISYSVSSEVYAWDEEVKTEGSGSNKKEVRNCVLKWTSSPENPSNFKLSGCRTKPYHR</sequence>
<name>M6C090_LEPBO</name>
<keyword evidence="3" id="KW-0812">Transmembrane</keyword>
<dbReference type="GO" id="GO:0006629">
    <property type="term" value="P:lipid metabolic process"/>
    <property type="evidence" value="ECO:0007669"/>
    <property type="project" value="TreeGrafter"/>
</dbReference>